<protein>
    <submittedName>
        <fullName evidence="1">Uncharacterized protein</fullName>
    </submittedName>
</protein>
<gene>
    <name evidence="1" type="ORF">RND81_05G029700</name>
</gene>
<dbReference type="Proteomes" id="UP001443914">
    <property type="component" value="Unassembled WGS sequence"/>
</dbReference>
<dbReference type="EMBL" id="JBDFQZ010000005">
    <property type="protein sequence ID" value="KAK9723847.1"/>
    <property type="molecule type" value="Genomic_DNA"/>
</dbReference>
<reference evidence="1" key="1">
    <citation type="submission" date="2024-03" db="EMBL/GenBank/DDBJ databases">
        <title>WGS assembly of Saponaria officinalis var. Norfolk2.</title>
        <authorList>
            <person name="Jenkins J."/>
            <person name="Shu S."/>
            <person name="Grimwood J."/>
            <person name="Barry K."/>
            <person name="Goodstein D."/>
            <person name="Schmutz J."/>
            <person name="Leebens-Mack J."/>
            <person name="Osbourn A."/>
        </authorList>
    </citation>
    <scope>NUCLEOTIDE SEQUENCE [LARGE SCALE GENOMIC DNA]</scope>
    <source>
        <strain evidence="1">JIC</strain>
    </source>
</reference>
<accession>A0AAW1KS70</accession>
<sequence>MAMTNQNSKIQNPYSFILSIASGPQLHSTLLSHHISAPHHHATTHNHAFRHCFTTTTTTTTTKAPPSPLSTSINLTTAPLIIVILNVTTSLPSSTPARIIGRLNLKSFGEEREAEV</sequence>
<evidence type="ECO:0000313" key="2">
    <source>
        <dbReference type="Proteomes" id="UP001443914"/>
    </source>
</evidence>
<dbReference type="AlphaFoldDB" id="A0AAW1KS70"/>
<organism evidence="1 2">
    <name type="scientific">Saponaria officinalis</name>
    <name type="common">Common soapwort</name>
    <name type="synonym">Lychnis saponaria</name>
    <dbReference type="NCBI Taxonomy" id="3572"/>
    <lineage>
        <taxon>Eukaryota</taxon>
        <taxon>Viridiplantae</taxon>
        <taxon>Streptophyta</taxon>
        <taxon>Embryophyta</taxon>
        <taxon>Tracheophyta</taxon>
        <taxon>Spermatophyta</taxon>
        <taxon>Magnoliopsida</taxon>
        <taxon>eudicotyledons</taxon>
        <taxon>Gunneridae</taxon>
        <taxon>Pentapetalae</taxon>
        <taxon>Caryophyllales</taxon>
        <taxon>Caryophyllaceae</taxon>
        <taxon>Caryophylleae</taxon>
        <taxon>Saponaria</taxon>
    </lineage>
</organism>
<keyword evidence="2" id="KW-1185">Reference proteome</keyword>
<name>A0AAW1KS70_SAPOF</name>
<comment type="caution">
    <text evidence="1">The sequence shown here is derived from an EMBL/GenBank/DDBJ whole genome shotgun (WGS) entry which is preliminary data.</text>
</comment>
<evidence type="ECO:0000313" key="1">
    <source>
        <dbReference type="EMBL" id="KAK9723847.1"/>
    </source>
</evidence>
<proteinExistence type="predicted"/>